<evidence type="ECO:0000259" key="9">
    <source>
        <dbReference type="PROSITE" id="PS50016"/>
    </source>
</evidence>
<keyword evidence="6" id="KW-0238">DNA-binding</keyword>
<dbReference type="PROSITE" id="PS01359">
    <property type="entry name" value="ZF_PHD_1"/>
    <property type="match status" value="1"/>
</dbReference>
<keyword evidence="3" id="KW-0677">Repeat</keyword>
<reference evidence="11" key="2">
    <citation type="submission" date="2025-09" db="UniProtKB">
        <authorList>
            <consortium name="Ensembl"/>
        </authorList>
    </citation>
    <scope>IDENTIFICATION</scope>
</reference>
<evidence type="ECO:0000256" key="7">
    <source>
        <dbReference type="PROSITE-ProRule" id="PRU00509"/>
    </source>
</evidence>
<protein>
    <recommendedName>
        <fullName evidence="12">Lysine (K)-specific demethylase 2Bb</fullName>
    </recommendedName>
</protein>
<keyword evidence="2" id="KW-0479">Metal-binding</keyword>
<dbReference type="SMART" id="SM00367">
    <property type="entry name" value="LRR_CC"/>
    <property type="match status" value="2"/>
</dbReference>
<evidence type="ECO:0008006" key="12">
    <source>
        <dbReference type="Google" id="ProtNLM"/>
    </source>
</evidence>
<evidence type="ECO:0000256" key="8">
    <source>
        <dbReference type="SAM" id="MobiDB-lite"/>
    </source>
</evidence>
<evidence type="ECO:0000256" key="6">
    <source>
        <dbReference type="ARBA" id="ARBA00023125"/>
    </source>
</evidence>
<reference evidence="11" key="1">
    <citation type="submission" date="2025-08" db="UniProtKB">
        <authorList>
            <consortium name="Ensembl"/>
        </authorList>
    </citation>
    <scope>IDENTIFICATION</scope>
</reference>
<dbReference type="InterPro" id="IPR019786">
    <property type="entry name" value="Zinc_finger_PHD-type_CS"/>
</dbReference>
<dbReference type="PANTHER" id="PTHR23123">
    <property type="entry name" value="PHD/F-BOX CONTAINING PROTEIN"/>
    <property type="match status" value="1"/>
</dbReference>
<sequence length="716" mass="76429">GGVSPGPGSASSSSAGPAQGQGSGLRSAISSGARRRRTRCRKCEACVRTECGECTFCKDMKKFGGPGKMKQSCIMRQCIAPILPHTAVCRICGEAGKEEAAEGEEEKFSMTLMECSICNEIVHPACLKIDDKEGVINDELPNCWECPKCNQEGKTGKEEEEDEGRRRDRDEDEEAAAALEVSEAAAESVAAAGAVTPTIPAAGDAAMLSDHSPASPPSPAGSASPKVERIATQGAPKQKKKVAAATRAEEKGSSAHVAMPRNGAPQVSHRLPPRIQLRSNAFSVMLVARPPALRVRPAKPHATSKASSWGLHKPEQNSVGNSSAGRNNANNNSSSSNGNSGDGGAADSTNKNHHAPLVKSEEDGENGNNRTPRLFSSSERLQKAAKSLNGIPRGGPALPRPPSSVSPPKPHLLERHVIKPPLVSPPPDALPLGDGGSHPLRREAWLGVFRFLSHRDLCVCMRVCKTWNRWCCDRRLWAKIDLSRCKSVTPLMLSGIIKRQPSALDLSWSNVSKKQLAWLVNRLPVYARAGLKELVLSGCPWASVSALCGASWPPLRALDLRWAEGVKDAHIRDLLSPDSDYTPGMAGAEDRLRGVSELRLAGLDITDASVALLVRLAAGLATLDLAHCAHLTDQAVNVLTAPGAPTRDTLRHLVLAGCARITDACLPLLVRCPHLSRADLRSCKLVTPEACQRLVTELCPQGTFALPEDRLIQRVT</sequence>
<dbReference type="SMART" id="SM00249">
    <property type="entry name" value="PHD"/>
    <property type="match status" value="1"/>
</dbReference>
<evidence type="ECO:0000259" key="10">
    <source>
        <dbReference type="PROSITE" id="PS51058"/>
    </source>
</evidence>
<dbReference type="InterPro" id="IPR002857">
    <property type="entry name" value="Znf_CXXC"/>
</dbReference>
<dbReference type="Gene3D" id="3.30.40.10">
    <property type="entry name" value="Zinc/RING finger domain, C3HC4 (zinc finger)"/>
    <property type="match status" value="1"/>
</dbReference>
<feature type="compositionally biased region" description="Polar residues" evidence="8">
    <location>
        <begin position="366"/>
        <end position="379"/>
    </location>
</feature>
<dbReference type="Pfam" id="PF02008">
    <property type="entry name" value="zf-CXXC"/>
    <property type="match status" value="1"/>
</dbReference>
<feature type="region of interest" description="Disordered" evidence="8">
    <location>
        <begin position="151"/>
        <end position="184"/>
    </location>
</feature>
<dbReference type="InterPro" id="IPR032675">
    <property type="entry name" value="LRR_dom_sf"/>
</dbReference>
<organism evidence="11">
    <name type="scientific">Petromyzon marinus</name>
    <name type="common">Sea lamprey</name>
    <dbReference type="NCBI Taxonomy" id="7757"/>
    <lineage>
        <taxon>Eukaryota</taxon>
        <taxon>Metazoa</taxon>
        <taxon>Chordata</taxon>
        <taxon>Craniata</taxon>
        <taxon>Vertebrata</taxon>
        <taxon>Cyclostomata</taxon>
        <taxon>Hyperoartia</taxon>
        <taxon>Petromyzontiformes</taxon>
        <taxon>Petromyzontidae</taxon>
        <taxon>Petromyzon</taxon>
    </lineage>
</organism>
<dbReference type="CDD" id="cd22180">
    <property type="entry name" value="F-box_FBXL10"/>
    <property type="match status" value="1"/>
</dbReference>
<name>S4RR64_PETMA</name>
<feature type="compositionally biased region" description="Pro residues" evidence="8">
    <location>
        <begin position="398"/>
        <end position="410"/>
    </location>
</feature>
<dbReference type="PROSITE" id="PS51058">
    <property type="entry name" value="ZF_CXXC"/>
    <property type="match status" value="1"/>
</dbReference>
<proteinExistence type="predicted"/>
<dbReference type="FunFam" id="3.30.40.10:FF:000020">
    <property type="entry name" value="lysine-specific demethylase 2B isoform X1"/>
    <property type="match status" value="1"/>
</dbReference>
<dbReference type="GO" id="GO:0003677">
    <property type="term" value="F:DNA binding"/>
    <property type="evidence" value="ECO:0007669"/>
    <property type="project" value="UniProtKB-KW"/>
</dbReference>
<evidence type="ECO:0000256" key="3">
    <source>
        <dbReference type="ARBA" id="ARBA00022737"/>
    </source>
</evidence>
<evidence type="ECO:0000256" key="5">
    <source>
        <dbReference type="ARBA" id="ARBA00022833"/>
    </source>
</evidence>
<dbReference type="Pfam" id="PF12937">
    <property type="entry name" value="F-box-like"/>
    <property type="match status" value="1"/>
</dbReference>
<keyword evidence="1" id="KW-0433">Leucine-rich repeat</keyword>
<keyword evidence="5" id="KW-0862">Zinc</keyword>
<dbReference type="InterPro" id="IPR001810">
    <property type="entry name" value="F-box_dom"/>
</dbReference>
<dbReference type="InterPro" id="IPR013083">
    <property type="entry name" value="Znf_RING/FYVE/PHD"/>
</dbReference>
<feature type="domain" description="PHD-type" evidence="9">
    <location>
        <begin position="86"/>
        <end position="152"/>
    </location>
</feature>
<accession>S4RR64</accession>
<dbReference type="GeneTree" id="ENSGT00940000154717"/>
<dbReference type="Pfam" id="PF16866">
    <property type="entry name" value="PHD_4"/>
    <property type="match status" value="1"/>
</dbReference>
<evidence type="ECO:0000256" key="2">
    <source>
        <dbReference type="ARBA" id="ARBA00022723"/>
    </source>
</evidence>
<dbReference type="AlphaFoldDB" id="S4RR64"/>
<dbReference type="STRING" id="7757.ENSPMAP00000007700"/>
<dbReference type="InterPro" id="IPR050690">
    <property type="entry name" value="JHDM1_Histone_Demethylase"/>
</dbReference>
<evidence type="ECO:0000256" key="4">
    <source>
        <dbReference type="ARBA" id="ARBA00022771"/>
    </source>
</evidence>
<dbReference type="HOGENOM" id="CLU_003540_0_2_1"/>
<dbReference type="Ensembl" id="ENSPMAT00000007734.1">
    <property type="protein sequence ID" value="ENSPMAP00000007700.1"/>
    <property type="gene ID" value="ENSPMAG00000006989.1"/>
</dbReference>
<dbReference type="InterPro" id="IPR019787">
    <property type="entry name" value="Znf_PHD-finger"/>
</dbReference>
<feature type="region of interest" description="Disordered" evidence="8">
    <location>
        <begin position="1"/>
        <end position="30"/>
    </location>
</feature>
<feature type="region of interest" description="Disordered" evidence="8">
    <location>
        <begin position="205"/>
        <end position="272"/>
    </location>
</feature>
<dbReference type="SUPFAM" id="SSF57903">
    <property type="entry name" value="FYVE/PHD zinc finger"/>
    <property type="match status" value="1"/>
</dbReference>
<dbReference type="Gene3D" id="3.80.10.10">
    <property type="entry name" value="Ribonuclease Inhibitor"/>
    <property type="match status" value="1"/>
</dbReference>
<feature type="compositionally biased region" description="Low complexity" evidence="8">
    <location>
        <begin position="317"/>
        <end position="339"/>
    </location>
</feature>
<dbReference type="InterPro" id="IPR001965">
    <property type="entry name" value="Znf_PHD"/>
</dbReference>
<dbReference type="InterPro" id="IPR011011">
    <property type="entry name" value="Znf_FYVE_PHD"/>
</dbReference>
<feature type="domain" description="CXXC-type" evidence="10">
    <location>
        <begin position="33"/>
        <end position="79"/>
    </location>
</feature>
<dbReference type="PROSITE" id="PS50016">
    <property type="entry name" value="ZF_PHD_2"/>
    <property type="match status" value="1"/>
</dbReference>
<feature type="region of interest" description="Disordered" evidence="8">
    <location>
        <begin position="295"/>
        <end position="411"/>
    </location>
</feature>
<dbReference type="SUPFAM" id="SSF52047">
    <property type="entry name" value="RNI-like"/>
    <property type="match status" value="1"/>
</dbReference>
<evidence type="ECO:0000313" key="11">
    <source>
        <dbReference type="Ensembl" id="ENSPMAP00000007700.1"/>
    </source>
</evidence>
<dbReference type="InterPro" id="IPR006553">
    <property type="entry name" value="Leu-rich_rpt_Cys-con_subtyp"/>
</dbReference>
<evidence type="ECO:0000256" key="1">
    <source>
        <dbReference type="ARBA" id="ARBA00022614"/>
    </source>
</evidence>
<keyword evidence="4 7" id="KW-0863">Zinc-finger</keyword>
<dbReference type="GO" id="GO:0008270">
    <property type="term" value="F:zinc ion binding"/>
    <property type="evidence" value="ECO:0007669"/>
    <property type="project" value="UniProtKB-KW"/>
</dbReference>
<dbReference type="OMA" id="PRDLCIC"/>